<reference evidence="2 3" key="1">
    <citation type="submission" date="2016-09" db="EMBL/GenBank/DDBJ databases">
        <authorList>
            <person name="Capua I."/>
            <person name="De Benedictis P."/>
            <person name="Joannis T."/>
            <person name="Lombin L.H."/>
            <person name="Cattoli G."/>
        </authorList>
    </citation>
    <scope>NUCLEOTIDE SEQUENCE [LARGE SCALE GENOMIC DNA]</scope>
    <source>
        <strain evidence="2 3">LMG 25899</strain>
    </source>
</reference>
<keyword evidence="3" id="KW-1185">Reference proteome</keyword>
<dbReference type="Proteomes" id="UP000095256">
    <property type="component" value="Unassembled WGS sequence"/>
</dbReference>
<comment type="caution">
    <text evidence="2">The sequence shown here is derived from an EMBL/GenBank/DDBJ whole genome shotgun (WGS) entry which is preliminary data.</text>
</comment>
<accession>A0A1E5KUT5</accession>
<protein>
    <submittedName>
        <fullName evidence="2">Uncharacterized protein</fullName>
    </submittedName>
</protein>
<feature type="transmembrane region" description="Helical" evidence="1">
    <location>
        <begin position="189"/>
        <end position="208"/>
    </location>
</feature>
<keyword evidence="1" id="KW-0472">Membrane</keyword>
<evidence type="ECO:0000313" key="3">
    <source>
        <dbReference type="Proteomes" id="UP000095256"/>
    </source>
</evidence>
<keyword evidence="1" id="KW-1133">Transmembrane helix</keyword>
<gene>
    <name evidence="2" type="ORF">BCR26_15940</name>
</gene>
<evidence type="ECO:0000256" key="1">
    <source>
        <dbReference type="SAM" id="Phobius"/>
    </source>
</evidence>
<dbReference type="AlphaFoldDB" id="A0A1E5KUT5"/>
<dbReference type="STRING" id="762845.BCR26_15940"/>
<keyword evidence="1" id="KW-0812">Transmembrane</keyword>
<feature type="transmembrane region" description="Helical" evidence="1">
    <location>
        <begin position="134"/>
        <end position="151"/>
    </location>
</feature>
<dbReference type="OrthoDB" id="2223732at2"/>
<feature type="transmembrane region" description="Helical" evidence="1">
    <location>
        <begin position="220"/>
        <end position="240"/>
    </location>
</feature>
<proteinExistence type="predicted"/>
<name>A0A1E5KUT5_9ENTE</name>
<dbReference type="EMBL" id="MIEK01000039">
    <property type="protein sequence ID" value="OEH81656.1"/>
    <property type="molecule type" value="Genomic_DNA"/>
</dbReference>
<evidence type="ECO:0000313" key="2">
    <source>
        <dbReference type="EMBL" id="OEH81656.1"/>
    </source>
</evidence>
<feature type="transmembrane region" description="Helical" evidence="1">
    <location>
        <begin position="34"/>
        <end position="55"/>
    </location>
</feature>
<dbReference type="RefSeq" id="WP_069699365.1">
    <property type="nucleotide sequence ID" value="NZ_JAGGMA010000015.1"/>
</dbReference>
<feature type="transmembrane region" description="Helical" evidence="1">
    <location>
        <begin position="105"/>
        <end position="128"/>
    </location>
</feature>
<feature type="transmembrane region" description="Helical" evidence="1">
    <location>
        <begin position="75"/>
        <end position="93"/>
    </location>
</feature>
<organism evidence="2 3">
    <name type="scientific">Enterococcus rivorum</name>
    <dbReference type="NCBI Taxonomy" id="762845"/>
    <lineage>
        <taxon>Bacteria</taxon>
        <taxon>Bacillati</taxon>
        <taxon>Bacillota</taxon>
        <taxon>Bacilli</taxon>
        <taxon>Lactobacillales</taxon>
        <taxon>Enterococcaceae</taxon>
        <taxon>Enterococcus</taxon>
    </lineage>
</organism>
<sequence>MKKTIFNASFEESQNYVTEKYIIASMKDSAKKIVIKRTAGVLIMNAFLLILAIFVRWVEHEAPIINPMLASKLNIVIYLFSLLTPLYYLIKILDYKNNTILNSYYFNQTMCIITFPFSISFYLFFVSISVGITGIPWLIFIYLILLVLFLINRYLSLNKKMVSALYHNKMTKNKLVDYYQKFEFFAKKYGSIIIILLFLFRVFFYSKSGTPSDYSFIQKVFIALSPLMGIFVIAFIFAMIESVMEGYYVKKYSEEYRIKYGYSKKDWYGSKSKMYKEELKNKQ</sequence>